<dbReference type="AlphaFoldDB" id="A0A4Y2NAU6"/>
<dbReference type="EMBL" id="BGPR01297495">
    <property type="protein sequence ID" value="GBN58982.1"/>
    <property type="molecule type" value="Genomic_DNA"/>
</dbReference>
<feature type="non-terminal residue" evidence="1">
    <location>
        <position position="55"/>
    </location>
</feature>
<dbReference type="EMBL" id="BGPR01297457">
    <property type="protein sequence ID" value="GBN58908.1"/>
    <property type="molecule type" value="Genomic_DNA"/>
</dbReference>
<evidence type="ECO:0000313" key="4">
    <source>
        <dbReference type="EMBL" id="GBN58908.1"/>
    </source>
</evidence>
<protein>
    <submittedName>
        <fullName evidence="1">Uncharacterized protein</fullName>
    </submittedName>
</protein>
<accession>A0A4Y2NAU6</accession>
<dbReference type="Proteomes" id="UP000499080">
    <property type="component" value="Unassembled WGS sequence"/>
</dbReference>
<evidence type="ECO:0000313" key="2">
    <source>
        <dbReference type="EMBL" id="GBN36096.1"/>
    </source>
</evidence>
<evidence type="ECO:0000313" key="3">
    <source>
        <dbReference type="EMBL" id="GBN58714.1"/>
    </source>
</evidence>
<evidence type="ECO:0000313" key="5">
    <source>
        <dbReference type="EMBL" id="GBN58982.1"/>
    </source>
</evidence>
<organism evidence="1 6">
    <name type="scientific">Araneus ventricosus</name>
    <name type="common">Orbweaver spider</name>
    <name type="synonym">Epeira ventricosa</name>
    <dbReference type="NCBI Taxonomy" id="182803"/>
    <lineage>
        <taxon>Eukaryota</taxon>
        <taxon>Metazoa</taxon>
        <taxon>Ecdysozoa</taxon>
        <taxon>Arthropoda</taxon>
        <taxon>Chelicerata</taxon>
        <taxon>Arachnida</taxon>
        <taxon>Araneae</taxon>
        <taxon>Araneomorphae</taxon>
        <taxon>Entelegynae</taxon>
        <taxon>Araneoidea</taxon>
        <taxon>Araneidae</taxon>
        <taxon>Araneus</taxon>
    </lineage>
</organism>
<name>A0A4Y2NAU6_ARAVE</name>
<dbReference type="EMBL" id="BGPR01286412">
    <property type="protein sequence ID" value="GBN36096.1"/>
    <property type="molecule type" value="Genomic_DNA"/>
</dbReference>
<keyword evidence="6" id="KW-1185">Reference proteome</keyword>
<dbReference type="EMBL" id="BGPR01297365">
    <property type="protein sequence ID" value="GBN58714.1"/>
    <property type="molecule type" value="Genomic_DNA"/>
</dbReference>
<proteinExistence type="predicted"/>
<evidence type="ECO:0000313" key="6">
    <source>
        <dbReference type="Proteomes" id="UP000499080"/>
    </source>
</evidence>
<reference evidence="1 6" key="1">
    <citation type="journal article" date="2019" name="Sci. Rep.">
        <title>Orb-weaving spider Araneus ventricosus genome elucidates the spidroin gene catalogue.</title>
        <authorList>
            <person name="Kono N."/>
            <person name="Nakamura H."/>
            <person name="Ohtoshi R."/>
            <person name="Moran D.A.P."/>
            <person name="Shinohara A."/>
            <person name="Yoshida Y."/>
            <person name="Fujiwara M."/>
            <person name="Mori M."/>
            <person name="Tomita M."/>
            <person name="Arakawa K."/>
        </authorList>
    </citation>
    <scope>NUCLEOTIDE SEQUENCE [LARGE SCALE GENOMIC DNA]</scope>
</reference>
<dbReference type="EMBL" id="BGPR01286285">
    <property type="protein sequence ID" value="GBN35804.1"/>
    <property type="molecule type" value="Genomic_DNA"/>
</dbReference>
<gene>
    <name evidence="4" type="ORF">AVEN_158795_1</name>
    <name evidence="2" type="ORF">AVEN_220729_1</name>
    <name evidence="5" type="ORF">AVEN_221683_1</name>
    <name evidence="3" type="ORF">AVEN_244866_1</name>
    <name evidence="1" type="ORF">AVEN_4122_1</name>
</gene>
<evidence type="ECO:0000313" key="1">
    <source>
        <dbReference type="EMBL" id="GBN35804.1"/>
    </source>
</evidence>
<sequence length="55" mass="6145">MFLLFQKSYGTPILFQIVLVALGLAVVSADPYGYPPSYGYKPSYSQPEAVYDTYD</sequence>
<comment type="caution">
    <text evidence="1">The sequence shown here is derived from an EMBL/GenBank/DDBJ whole genome shotgun (WGS) entry which is preliminary data.</text>
</comment>